<dbReference type="PANTHER" id="PTHR47532:SF1">
    <property type="entry name" value="RETINAL-BINDING PROTEIN"/>
    <property type="match status" value="1"/>
</dbReference>
<dbReference type="Gene3D" id="2.60.120.680">
    <property type="entry name" value="GOLD domain"/>
    <property type="match status" value="1"/>
</dbReference>
<feature type="compositionally biased region" description="Pro residues" evidence="1">
    <location>
        <begin position="404"/>
        <end position="420"/>
    </location>
</feature>
<organism evidence="2">
    <name type="scientific">Compsopogon caeruleus</name>
    <dbReference type="NCBI Taxonomy" id="31354"/>
    <lineage>
        <taxon>Eukaryota</taxon>
        <taxon>Rhodophyta</taxon>
        <taxon>Compsopogonophyceae</taxon>
        <taxon>Compsopogonales</taxon>
        <taxon>Compsopogonaceae</taxon>
        <taxon>Compsopogon</taxon>
    </lineage>
</organism>
<evidence type="ECO:0000256" key="1">
    <source>
        <dbReference type="SAM" id="MobiDB-lite"/>
    </source>
</evidence>
<feature type="region of interest" description="Disordered" evidence="1">
    <location>
        <begin position="398"/>
        <end position="420"/>
    </location>
</feature>
<dbReference type="InterPro" id="IPR036598">
    <property type="entry name" value="GOLD_dom_sf"/>
</dbReference>
<reference evidence="2" key="1">
    <citation type="submission" date="2021-01" db="EMBL/GenBank/DDBJ databases">
        <authorList>
            <person name="Corre E."/>
            <person name="Pelletier E."/>
            <person name="Niang G."/>
            <person name="Scheremetjew M."/>
            <person name="Finn R."/>
            <person name="Kale V."/>
            <person name="Holt S."/>
            <person name="Cochrane G."/>
            <person name="Meng A."/>
            <person name="Brown T."/>
            <person name="Cohen L."/>
        </authorList>
    </citation>
    <scope>NUCLEOTIDE SEQUENCE</scope>
    <source>
        <strain evidence="2">SAG 36.94</strain>
    </source>
</reference>
<proteinExistence type="predicted"/>
<sequence>MVMELHKSLDRCMFNNRWQAEELAAVLRRDIPKVKESALEALSDASIIAAQVAKEFEIHQKGQREKVSKEVEKNLPQDLRITGLRMANERKEAKNRAAVESLMEHGGSVSDKYELLWQQQWERRKTLVDLGNATGIWRVVVKYVAGVPQVMLDFLKQINDPEGPNEEIRVKYGPNLYTLTKFIYRIHKTARAMVHYLKGSSDLEKVARSNAAASQILASVVLYDAEVKKYLALMTELNNKSPLFISTDTAWRVEKSVRDNTRISAQDLVDEEWESLQIPPRISHGVPIDVTVARTVIIFQARAPKDIRIGISADEEGTNWVLEPKIFCAAPGIMDHDHAQTLQAGTHFLIFDNSYSVMTRKIIEYRFTTVVPGVPNVLPRWAKELVEVGELAGARYTANAGEGAPPPKSDPVDIPEPPVQ</sequence>
<dbReference type="PANTHER" id="PTHR47532">
    <property type="entry name" value="RETINAL-BINDING PROTEIN"/>
    <property type="match status" value="1"/>
</dbReference>
<dbReference type="EMBL" id="HBGH01015037">
    <property type="protein sequence ID" value="CAD9236284.1"/>
    <property type="molecule type" value="Transcribed_RNA"/>
</dbReference>
<dbReference type="AlphaFoldDB" id="A0A7S1XEX4"/>
<evidence type="ECO:0008006" key="3">
    <source>
        <dbReference type="Google" id="ProtNLM"/>
    </source>
</evidence>
<gene>
    <name evidence="2" type="ORF">CCAE0312_LOCUS8378</name>
</gene>
<protein>
    <recommendedName>
        <fullName evidence="3">GOLD domain-containing protein</fullName>
    </recommendedName>
</protein>
<evidence type="ECO:0000313" key="2">
    <source>
        <dbReference type="EMBL" id="CAD9236284.1"/>
    </source>
</evidence>
<name>A0A7S1XEX4_9RHOD</name>
<accession>A0A7S1XEX4</accession>
<dbReference type="SUPFAM" id="SSF101576">
    <property type="entry name" value="Supernatant protein factor (SPF), C-terminal domain"/>
    <property type="match status" value="1"/>
</dbReference>